<name>A0ABR3L1P0_9TELE</name>
<evidence type="ECO:0000313" key="2">
    <source>
        <dbReference type="EMBL" id="KAL1246778.1"/>
    </source>
</evidence>
<gene>
    <name evidence="2" type="ORF">QQF64_034270</name>
</gene>
<dbReference type="Gene3D" id="3.30.420.10">
    <property type="entry name" value="Ribonuclease H-like superfamily/Ribonuclease H"/>
    <property type="match status" value="1"/>
</dbReference>
<sequence>MSDLPPSKLRLFKPPFWSTGMDCFGPFCVRTGRRTEKRWGILFKCQTTRCLHLDLLTSLDVDSFLMALRRFISRRGQPYEILCDQGSNFRGAVRELKEAFQSLTNELQVKLENQQIKFKFNPPQAPHFGGSWEREIRSVKTALRVVLGSQTVSEEVLRTVLTEVEGVLNSKPLGYTSSNVTDLDPITPNLLLMGRRDSSLPQVIYANTELLGRRSWRHSQVLADQFWTSFIRHYLPGQQLRQKWNRENPNLNDSAVVLVIDSQLPRASWPIGRVVRLLPGQDGCVRVAEIAIKGKTYVRPVAKLIKLPQIDE</sequence>
<dbReference type="InterPro" id="IPR012337">
    <property type="entry name" value="RNaseH-like_sf"/>
</dbReference>
<feature type="domain" description="Integrase catalytic" evidence="1">
    <location>
        <begin position="10"/>
        <end position="196"/>
    </location>
</feature>
<dbReference type="Pfam" id="PF18701">
    <property type="entry name" value="DUF5641"/>
    <property type="match status" value="1"/>
</dbReference>
<organism evidence="2 3">
    <name type="scientific">Cirrhinus molitorella</name>
    <name type="common">mud carp</name>
    <dbReference type="NCBI Taxonomy" id="172907"/>
    <lineage>
        <taxon>Eukaryota</taxon>
        <taxon>Metazoa</taxon>
        <taxon>Chordata</taxon>
        <taxon>Craniata</taxon>
        <taxon>Vertebrata</taxon>
        <taxon>Euteleostomi</taxon>
        <taxon>Actinopterygii</taxon>
        <taxon>Neopterygii</taxon>
        <taxon>Teleostei</taxon>
        <taxon>Ostariophysi</taxon>
        <taxon>Cypriniformes</taxon>
        <taxon>Cyprinidae</taxon>
        <taxon>Labeoninae</taxon>
        <taxon>Labeonini</taxon>
        <taxon>Cirrhinus</taxon>
    </lineage>
</organism>
<reference evidence="2 3" key="1">
    <citation type="submission" date="2023-09" db="EMBL/GenBank/DDBJ databases">
        <authorList>
            <person name="Wang M."/>
        </authorList>
    </citation>
    <scope>NUCLEOTIDE SEQUENCE [LARGE SCALE GENOMIC DNA]</scope>
    <source>
        <strain evidence="2">GT-2023</strain>
        <tissue evidence="2">Liver</tissue>
    </source>
</reference>
<dbReference type="SUPFAM" id="SSF53098">
    <property type="entry name" value="Ribonuclease H-like"/>
    <property type="match status" value="1"/>
</dbReference>
<proteinExistence type="predicted"/>
<accession>A0ABR3L1P0</accession>
<dbReference type="PROSITE" id="PS50994">
    <property type="entry name" value="INTEGRASE"/>
    <property type="match status" value="1"/>
</dbReference>
<dbReference type="InterPro" id="IPR036397">
    <property type="entry name" value="RNaseH_sf"/>
</dbReference>
<dbReference type="EMBL" id="JAYMGO010000104">
    <property type="protein sequence ID" value="KAL1246778.1"/>
    <property type="molecule type" value="Genomic_DNA"/>
</dbReference>
<dbReference type="InterPro" id="IPR001584">
    <property type="entry name" value="Integrase_cat-core"/>
</dbReference>
<protein>
    <recommendedName>
        <fullName evidence="1">Integrase catalytic domain-containing protein</fullName>
    </recommendedName>
</protein>
<keyword evidence="3" id="KW-1185">Reference proteome</keyword>
<dbReference type="InterPro" id="IPR040676">
    <property type="entry name" value="DUF5641"/>
</dbReference>
<dbReference type="Proteomes" id="UP001558613">
    <property type="component" value="Unassembled WGS sequence"/>
</dbReference>
<evidence type="ECO:0000259" key="1">
    <source>
        <dbReference type="PROSITE" id="PS50994"/>
    </source>
</evidence>
<comment type="caution">
    <text evidence="2">The sequence shown here is derived from an EMBL/GenBank/DDBJ whole genome shotgun (WGS) entry which is preliminary data.</text>
</comment>
<evidence type="ECO:0000313" key="3">
    <source>
        <dbReference type="Proteomes" id="UP001558613"/>
    </source>
</evidence>
<dbReference type="PANTHER" id="PTHR47331">
    <property type="entry name" value="PHD-TYPE DOMAIN-CONTAINING PROTEIN"/>
    <property type="match status" value="1"/>
</dbReference>